<sequence length="194" mass="21646">MWYIFRLSLIIACTSTLVGCCSVLLGTVAGVSVYSATDKRTLGTQVDDKILMLEVRNIVNGACDGRYCNLRYNAFEGEVVVVGDIDIEYTKDTLINKIRENSRATKVFSDISITGSSQEAQNKTQDVILEKNIALQLILEKKVESGRYSIIVHDKVAYVLGKAANKEELEQVILVIRNVKDVEKVVSYAYVNHF</sequence>
<protein>
    <submittedName>
        <fullName evidence="2">Outer membrane lipoprotein</fullName>
    </submittedName>
</protein>
<evidence type="ECO:0000259" key="1">
    <source>
        <dbReference type="PROSITE" id="PS50914"/>
    </source>
</evidence>
<dbReference type="RefSeq" id="WP_323721910.1">
    <property type="nucleotide sequence ID" value="NZ_CP110343.1"/>
</dbReference>
<proteinExistence type="predicted"/>
<feature type="domain" description="BON" evidence="1">
    <location>
        <begin position="125"/>
        <end position="194"/>
    </location>
</feature>
<evidence type="ECO:0000313" key="2">
    <source>
        <dbReference type="EMBL" id="WPX97931.1"/>
    </source>
</evidence>
<dbReference type="EMBL" id="CP110343">
    <property type="protein sequence ID" value="WPX97931.1"/>
    <property type="molecule type" value="Genomic_DNA"/>
</dbReference>
<organism evidence="2 3">
    <name type="scientific">Candidatus Fokinia crypta</name>
    <dbReference type="NCBI Taxonomy" id="1920990"/>
    <lineage>
        <taxon>Bacteria</taxon>
        <taxon>Pseudomonadati</taxon>
        <taxon>Pseudomonadota</taxon>
        <taxon>Alphaproteobacteria</taxon>
        <taxon>Rickettsiales</taxon>
        <taxon>Candidatus Midichloriaceae</taxon>
        <taxon>Candidatus Fokinia</taxon>
    </lineage>
</organism>
<dbReference type="PROSITE" id="PS51257">
    <property type="entry name" value="PROKAR_LIPOPROTEIN"/>
    <property type="match status" value="1"/>
</dbReference>
<dbReference type="Pfam" id="PF04972">
    <property type="entry name" value="BON"/>
    <property type="match status" value="1"/>
</dbReference>
<name>A0ABZ0UP74_9RICK</name>
<keyword evidence="2" id="KW-0449">Lipoprotein</keyword>
<gene>
    <name evidence="2" type="ORF">Fokcrypt_00455</name>
</gene>
<evidence type="ECO:0000313" key="3">
    <source>
        <dbReference type="Proteomes" id="UP001325140"/>
    </source>
</evidence>
<reference evidence="2" key="1">
    <citation type="submission" date="2022-10" db="EMBL/GenBank/DDBJ databases">
        <title>Host association and intracellularity evolved multiple times independently in the Rickettsiales.</title>
        <authorList>
            <person name="Castelli M."/>
            <person name="Nardi T."/>
            <person name="Gammuto L."/>
            <person name="Bellinzona G."/>
            <person name="Sabaneyeva E."/>
            <person name="Potekhin A."/>
            <person name="Serra V."/>
            <person name="Petroni G."/>
            <person name="Sassera D."/>
        </authorList>
    </citation>
    <scope>NUCLEOTIDE SEQUENCE [LARGE SCALE GENOMIC DNA]</scope>
    <source>
        <strain evidence="2">US_Bl 11III1</strain>
    </source>
</reference>
<dbReference type="PROSITE" id="PS50914">
    <property type="entry name" value="BON"/>
    <property type="match status" value="1"/>
</dbReference>
<dbReference type="InterPro" id="IPR007055">
    <property type="entry name" value="BON_dom"/>
</dbReference>
<dbReference type="Proteomes" id="UP001325140">
    <property type="component" value="Chromosome"/>
</dbReference>
<accession>A0ABZ0UP74</accession>
<keyword evidence="3" id="KW-1185">Reference proteome</keyword>